<feature type="transmembrane region" description="Helical" evidence="1">
    <location>
        <begin position="29"/>
        <end position="52"/>
    </location>
</feature>
<dbReference type="Proteomes" id="UP000193642">
    <property type="component" value="Unassembled WGS sequence"/>
</dbReference>
<dbReference type="EMBL" id="MCGO01000022">
    <property type="protein sequence ID" value="ORY44349.1"/>
    <property type="molecule type" value="Genomic_DNA"/>
</dbReference>
<keyword evidence="3" id="KW-1185">Reference proteome</keyword>
<comment type="caution">
    <text evidence="2">The sequence shown here is derived from an EMBL/GenBank/DDBJ whole genome shotgun (WGS) entry which is preliminary data.</text>
</comment>
<proteinExistence type="predicted"/>
<dbReference type="AlphaFoldDB" id="A0A1Y2CBD9"/>
<evidence type="ECO:0000256" key="1">
    <source>
        <dbReference type="SAM" id="Phobius"/>
    </source>
</evidence>
<sequence>MPAVPFSTAASLKRRECHPYDSSCMDNSMTFGTVTTLVIAIVLIITVICCYYTSFRRRSRQMQISEVPQPVRPGPEYEPLEPLPAYSSSLPRLPTYTSQIRLPTDGQENTQMIELPLQISRTIG</sequence>
<keyword evidence="1" id="KW-0812">Transmembrane</keyword>
<name>A0A1Y2CBD9_9FUNG</name>
<protein>
    <submittedName>
        <fullName evidence="2">Uncharacterized protein</fullName>
    </submittedName>
</protein>
<accession>A0A1Y2CBD9</accession>
<organism evidence="2 3">
    <name type="scientific">Rhizoclosmatium globosum</name>
    <dbReference type="NCBI Taxonomy" id="329046"/>
    <lineage>
        <taxon>Eukaryota</taxon>
        <taxon>Fungi</taxon>
        <taxon>Fungi incertae sedis</taxon>
        <taxon>Chytridiomycota</taxon>
        <taxon>Chytridiomycota incertae sedis</taxon>
        <taxon>Chytridiomycetes</taxon>
        <taxon>Chytridiales</taxon>
        <taxon>Chytriomycetaceae</taxon>
        <taxon>Rhizoclosmatium</taxon>
    </lineage>
</organism>
<keyword evidence="1" id="KW-1133">Transmembrane helix</keyword>
<evidence type="ECO:0000313" key="3">
    <source>
        <dbReference type="Proteomes" id="UP000193642"/>
    </source>
</evidence>
<gene>
    <name evidence="2" type="ORF">BCR33DRAFT_765993</name>
</gene>
<evidence type="ECO:0000313" key="2">
    <source>
        <dbReference type="EMBL" id="ORY44349.1"/>
    </source>
</evidence>
<reference evidence="2 3" key="1">
    <citation type="submission" date="2016-07" db="EMBL/GenBank/DDBJ databases">
        <title>Pervasive Adenine N6-methylation of Active Genes in Fungi.</title>
        <authorList>
            <consortium name="DOE Joint Genome Institute"/>
            <person name="Mondo S.J."/>
            <person name="Dannebaum R.O."/>
            <person name="Kuo R.C."/>
            <person name="Labutti K."/>
            <person name="Haridas S."/>
            <person name="Kuo A."/>
            <person name="Salamov A."/>
            <person name="Ahrendt S.R."/>
            <person name="Lipzen A."/>
            <person name="Sullivan W."/>
            <person name="Andreopoulos W.B."/>
            <person name="Clum A."/>
            <person name="Lindquist E."/>
            <person name="Daum C."/>
            <person name="Ramamoorthy G.K."/>
            <person name="Gryganskyi A."/>
            <person name="Culley D."/>
            <person name="Magnuson J.K."/>
            <person name="James T.Y."/>
            <person name="O'Malley M.A."/>
            <person name="Stajich J.E."/>
            <person name="Spatafora J.W."/>
            <person name="Visel A."/>
            <person name="Grigoriev I.V."/>
        </authorList>
    </citation>
    <scope>NUCLEOTIDE SEQUENCE [LARGE SCALE GENOMIC DNA]</scope>
    <source>
        <strain evidence="2 3">JEL800</strain>
    </source>
</reference>
<keyword evidence="1" id="KW-0472">Membrane</keyword>